<feature type="domain" description="TF-B3" evidence="8">
    <location>
        <begin position="137"/>
        <end position="185"/>
    </location>
</feature>
<keyword evidence="5" id="KW-0804">Transcription</keyword>
<keyword evidence="6" id="KW-0539">Nucleus</keyword>
<feature type="region of interest" description="Disordered" evidence="7">
    <location>
        <begin position="659"/>
        <end position="704"/>
    </location>
</feature>
<reference evidence="9 10" key="1">
    <citation type="submission" date="2020-02" db="EMBL/GenBank/DDBJ databases">
        <authorList>
            <person name="Ma Q."/>
            <person name="Huang Y."/>
            <person name="Song X."/>
            <person name="Pei D."/>
        </authorList>
    </citation>
    <scope>NUCLEOTIDE SEQUENCE [LARGE SCALE GENOMIC DNA]</scope>
    <source>
        <strain evidence="9">Sxm20200214</strain>
        <tissue evidence="9">Leaf</tissue>
    </source>
</reference>
<feature type="domain" description="TF-B3" evidence="8">
    <location>
        <begin position="1217"/>
        <end position="1314"/>
    </location>
</feature>
<feature type="domain" description="TF-B3" evidence="8">
    <location>
        <begin position="224"/>
        <end position="324"/>
    </location>
</feature>
<evidence type="ECO:0000313" key="10">
    <source>
        <dbReference type="Proteomes" id="UP000886595"/>
    </source>
</evidence>
<feature type="domain" description="TF-B3" evidence="8">
    <location>
        <begin position="331"/>
        <end position="394"/>
    </location>
</feature>
<dbReference type="InterPro" id="IPR003340">
    <property type="entry name" value="B3_DNA-bd"/>
</dbReference>
<feature type="region of interest" description="Disordered" evidence="7">
    <location>
        <begin position="1173"/>
        <end position="1195"/>
    </location>
</feature>
<comment type="subcellular location">
    <subcellularLocation>
        <location evidence="1">Nucleus</location>
    </subcellularLocation>
</comment>
<evidence type="ECO:0000256" key="5">
    <source>
        <dbReference type="ARBA" id="ARBA00023163"/>
    </source>
</evidence>
<evidence type="ECO:0000256" key="4">
    <source>
        <dbReference type="ARBA" id="ARBA00023125"/>
    </source>
</evidence>
<dbReference type="InterPro" id="IPR015300">
    <property type="entry name" value="DNA-bd_pseudobarrel_sf"/>
</dbReference>
<organism evidence="9 10">
    <name type="scientific">Brassica carinata</name>
    <name type="common">Ethiopian mustard</name>
    <name type="synonym">Abyssinian cabbage</name>
    <dbReference type="NCBI Taxonomy" id="52824"/>
    <lineage>
        <taxon>Eukaryota</taxon>
        <taxon>Viridiplantae</taxon>
        <taxon>Streptophyta</taxon>
        <taxon>Embryophyta</taxon>
        <taxon>Tracheophyta</taxon>
        <taxon>Spermatophyta</taxon>
        <taxon>Magnoliopsida</taxon>
        <taxon>eudicotyledons</taxon>
        <taxon>Gunneridae</taxon>
        <taxon>Pentapetalae</taxon>
        <taxon>rosids</taxon>
        <taxon>malvids</taxon>
        <taxon>Brassicales</taxon>
        <taxon>Brassicaceae</taxon>
        <taxon>Brassiceae</taxon>
        <taxon>Brassica</taxon>
    </lineage>
</organism>
<dbReference type="Gene3D" id="2.40.330.10">
    <property type="entry name" value="DNA-binding pseudobarrel domain"/>
    <property type="match status" value="11"/>
</dbReference>
<evidence type="ECO:0000256" key="7">
    <source>
        <dbReference type="SAM" id="MobiDB-lite"/>
    </source>
</evidence>
<keyword evidence="10" id="KW-1185">Reference proteome</keyword>
<feature type="domain" description="TF-B3" evidence="8">
    <location>
        <begin position="960"/>
        <end position="1037"/>
    </location>
</feature>
<feature type="compositionally biased region" description="Basic and acidic residues" evidence="7">
    <location>
        <begin position="537"/>
        <end position="556"/>
    </location>
</feature>
<sequence length="1319" mass="150266">MVIKHFFKPLLPGFHSHLTIPVAFLKYIEGTNGHHSAKLRSDASKITWEVKIEDGRRLTNGWKEFALAHDLRIGDILIFRQEKDMAFHVTLLGPSGCEIQYESCSEEENNIAFFLKYIEGTNEHHTAKLRSDASKITWEVKIEDGQKLTDGWKEFAIAHDLRIGDILMFRQEKDMAFHVTLLGPSGCEFQYESCSEEENNLGRNIPKKKNLEREAESSSLDPSCFLATIWPSSLRYDTLVFYSSFEHMENGLDTRCGEIVLMNDKGRTWKLNLKRKRSCGTMYITQGWRSFCSANGLRAGSFFTFKLIKKGGTQYFPVRFSRSHGINEEAKMTLLDKNGVKWSTDLRSEETSDRIRLVGGWQEFFKTNCMKPGESIIVKLIWEGDKSCVLKSEPLIYFVQCLRQDLCPTESNHDGTQGDNNKKKRRGRRPPTSPSQKQFMKLKLAHDSLIKYRQYLSVPFMRANGMTKPGLITLVGKDGVKWKVNLYEERSGSSLCLGKGWKEFAKANGLKTGEYFTLELVWENEIPMLSLVNTESASDRKQRGEPSKAMEKERSTDTSSIVQNRVVTLALETKDVKACTLNLPRSFVRVNGLETRCGEIHLMNEKGRSWTLALKQELCGSTYIRRGWRSFCSSNGLKTGGLYNFKLIKRGRTSVLRLSSTGSDLEEESSEGDEVESLSTGPESDEGTKTNLEKKKNPKNDAESSSLYHSCYVANVTPSSLQDDRLGLPMKFSRENGLEARCGEIVLMNEKGRSWKLNLKRKRSCGTMYITQGWRSFCSANGLRAGSSSTFKLIKRGGTLALRLSSKETEEEEEDCSLKANEVESLSTEPESDEEGSQDEKQIKKHRSTWKASSSQSQNRFVTLTFRPFNLEKYLLFLPLRFTRWHGINEETKMRLLDKNGVKWSTDLRSGKTNIDKIRLVGGWQEFFKANCVKPGESIIVKLIWDGDKSCILKFCSKKIPVAFFSKHIEGRNEHKNTAKLRSDTSEITWKVKIEDGLRLTEGWKEFALAHDLRVGDIVVFRQENDMAFHVTLFGPSCCEIQYGSCLDDKNKLVTIQSSKKKMKNTKREAESSTLEPSCYVANVTPSSLRYDMLNIPKSFARANGIESRSGEIIVLMNEKGTSWTLILKRKNSCGTMYITRGWRRFCRANGLKAGCFFTFKLIQRGGTLFLHKSPSSTESEDSSEGDEIEPLSTESKSFKKTSSIWKASSSSFQNLFVTLTLKPYEVEKSTLYLPVQFTRRHSINEETKMTLLDKYGVKWSTDLRSEKRSDKIRLVGGWKEFFKANCVEMGESIIVKLIWDGDTSCVLKFCSKVKQETR</sequence>
<gene>
    <name evidence="9" type="ORF">Bca52824_045900</name>
</gene>
<keyword evidence="4" id="KW-0238">DNA-binding</keyword>
<feature type="region of interest" description="Disordered" evidence="7">
    <location>
        <begin position="410"/>
        <end position="437"/>
    </location>
</feature>
<dbReference type="PANTHER" id="PTHR31674:SF55">
    <property type="entry name" value="TF-B3 DOMAIN-CONTAINING PROTEIN"/>
    <property type="match status" value="1"/>
</dbReference>
<feature type="region of interest" description="Disordered" evidence="7">
    <location>
        <begin position="805"/>
        <end position="842"/>
    </location>
</feature>
<dbReference type="SUPFAM" id="SSF101936">
    <property type="entry name" value="DNA-binding pseudobarrel domain"/>
    <property type="match status" value="11"/>
</dbReference>
<feature type="domain" description="TF-B3" evidence="8">
    <location>
        <begin position="1079"/>
        <end position="1177"/>
    </location>
</feature>
<feature type="compositionally biased region" description="Basic and acidic residues" evidence="7">
    <location>
        <begin position="686"/>
        <end position="702"/>
    </location>
</feature>
<evidence type="ECO:0000256" key="6">
    <source>
        <dbReference type="ARBA" id="ARBA00023242"/>
    </source>
</evidence>
<dbReference type="GO" id="GO:0005634">
    <property type="term" value="C:nucleus"/>
    <property type="evidence" value="ECO:0007669"/>
    <property type="project" value="UniProtKB-SubCell"/>
</dbReference>
<feature type="domain" description="TF-B3" evidence="8">
    <location>
        <begin position="861"/>
        <end position="959"/>
    </location>
</feature>
<feature type="domain" description="TF-B3" evidence="8">
    <location>
        <begin position="439"/>
        <end position="535"/>
    </location>
</feature>
<dbReference type="Pfam" id="PF02362">
    <property type="entry name" value="B3"/>
    <property type="match status" value="9"/>
</dbReference>
<evidence type="ECO:0000313" key="9">
    <source>
        <dbReference type="EMBL" id="KAG2286296.1"/>
    </source>
</evidence>
<comment type="caution">
    <text evidence="9">The sequence shown here is derived from an EMBL/GenBank/DDBJ whole genome shotgun (WGS) entry which is preliminary data.</text>
</comment>
<feature type="compositionally biased region" description="Acidic residues" evidence="7">
    <location>
        <begin position="1179"/>
        <end position="1190"/>
    </location>
</feature>
<evidence type="ECO:0000256" key="3">
    <source>
        <dbReference type="ARBA" id="ARBA00023015"/>
    </source>
</evidence>
<keyword evidence="2" id="KW-0677">Repeat</keyword>
<name>A0A8X7URY8_BRACI</name>
<protein>
    <recommendedName>
        <fullName evidence="8">TF-B3 domain-containing protein</fullName>
    </recommendedName>
</protein>
<dbReference type="CDD" id="cd10017">
    <property type="entry name" value="B3_DNA"/>
    <property type="match status" value="11"/>
</dbReference>
<dbReference type="PROSITE" id="PS50863">
    <property type="entry name" value="B3"/>
    <property type="match status" value="11"/>
</dbReference>
<dbReference type="PANTHER" id="PTHR31674">
    <property type="entry name" value="B3 DOMAIN-CONTAINING PROTEIN REM-LIKE 3-RELATED"/>
    <property type="match status" value="1"/>
</dbReference>
<keyword evidence="3" id="KW-0805">Transcription regulation</keyword>
<feature type="region of interest" description="Disordered" evidence="7">
    <location>
        <begin position="535"/>
        <end position="556"/>
    </location>
</feature>
<dbReference type="Proteomes" id="UP000886595">
    <property type="component" value="Unassembled WGS sequence"/>
</dbReference>
<feature type="compositionally biased region" description="Acidic residues" evidence="7">
    <location>
        <begin position="664"/>
        <end position="676"/>
    </location>
</feature>
<dbReference type="EMBL" id="JAAMPC010000010">
    <property type="protein sequence ID" value="KAG2286296.1"/>
    <property type="molecule type" value="Genomic_DNA"/>
</dbReference>
<feature type="domain" description="TF-B3" evidence="8">
    <location>
        <begin position="566"/>
        <end position="661"/>
    </location>
</feature>
<evidence type="ECO:0000256" key="1">
    <source>
        <dbReference type="ARBA" id="ARBA00004123"/>
    </source>
</evidence>
<proteinExistence type="predicted"/>
<accession>A0A8X7URY8</accession>
<evidence type="ECO:0000256" key="2">
    <source>
        <dbReference type="ARBA" id="ARBA00022737"/>
    </source>
</evidence>
<evidence type="ECO:0000259" key="8">
    <source>
        <dbReference type="PROSITE" id="PS50863"/>
    </source>
</evidence>
<dbReference type="FunFam" id="2.40.330.10:FF:000009">
    <property type="entry name" value="Transcriptional factor B3 family protein"/>
    <property type="match status" value="3"/>
</dbReference>
<dbReference type="SMART" id="SM01019">
    <property type="entry name" value="B3"/>
    <property type="match status" value="11"/>
</dbReference>
<feature type="domain" description="TF-B3" evidence="8">
    <location>
        <begin position="711"/>
        <end position="808"/>
    </location>
</feature>
<dbReference type="InterPro" id="IPR039218">
    <property type="entry name" value="REM_fam"/>
</dbReference>
<dbReference type="OrthoDB" id="1306135at2759"/>
<feature type="domain" description="TF-B3" evidence="8">
    <location>
        <begin position="3"/>
        <end position="95"/>
    </location>
</feature>
<dbReference type="GO" id="GO:0003677">
    <property type="term" value="F:DNA binding"/>
    <property type="evidence" value="ECO:0007669"/>
    <property type="project" value="UniProtKB-KW"/>
</dbReference>